<organism evidence="2 3">
    <name type="scientific">Porphyromonas macacae</name>
    <dbReference type="NCBI Taxonomy" id="28115"/>
    <lineage>
        <taxon>Bacteria</taxon>
        <taxon>Pseudomonadati</taxon>
        <taxon>Bacteroidota</taxon>
        <taxon>Bacteroidia</taxon>
        <taxon>Bacteroidales</taxon>
        <taxon>Porphyromonadaceae</taxon>
        <taxon>Porphyromonas</taxon>
    </lineage>
</organism>
<dbReference type="Gene3D" id="3.40.1580.10">
    <property type="entry name" value="SMI1/KNR4-like"/>
    <property type="match status" value="1"/>
</dbReference>
<dbReference type="EMBL" id="UGTF01000002">
    <property type="protein sequence ID" value="SUB88390.1"/>
    <property type="molecule type" value="Genomic_DNA"/>
</dbReference>
<feature type="domain" description="Knr4/Smi1-like" evidence="1">
    <location>
        <begin position="20"/>
        <end position="136"/>
    </location>
</feature>
<name>A0A379E7I6_9PORP</name>
<reference evidence="2 3" key="1">
    <citation type="submission" date="2018-06" db="EMBL/GenBank/DDBJ databases">
        <authorList>
            <consortium name="Pathogen Informatics"/>
            <person name="Doyle S."/>
        </authorList>
    </citation>
    <scope>NUCLEOTIDE SEQUENCE [LARGE SCALE GENOMIC DNA]</scope>
    <source>
        <strain evidence="2 3">NCTC11632</strain>
    </source>
</reference>
<dbReference type="SUPFAM" id="SSF160631">
    <property type="entry name" value="SMI1/KNR4-like"/>
    <property type="match status" value="1"/>
</dbReference>
<evidence type="ECO:0000313" key="2">
    <source>
        <dbReference type="EMBL" id="SUB88390.1"/>
    </source>
</evidence>
<accession>A0A379E7I6</accession>
<gene>
    <name evidence="2" type="ORF">NCTC11632_00459</name>
</gene>
<dbReference type="AlphaFoldDB" id="A0A379E7I6"/>
<dbReference type="InterPro" id="IPR037883">
    <property type="entry name" value="Knr4/Smi1-like_sf"/>
</dbReference>
<proteinExistence type="predicted"/>
<evidence type="ECO:0000313" key="3">
    <source>
        <dbReference type="Proteomes" id="UP000254156"/>
    </source>
</evidence>
<dbReference type="RefSeq" id="WP_025004918.1">
    <property type="nucleotide sequence ID" value="NZ_UGTF01000002.1"/>
</dbReference>
<dbReference type="Pfam" id="PF09346">
    <property type="entry name" value="SMI1_KNR4"/>
    <property type="match status" value="1"/>
</dbReference>
<dbReference type="Proteomes" id="UP000254156">
    <property type="component" value="Unassembled WGS sequence"/>
</dbReference>
<protein>
    <submittedName>
        <fullName evidence="2">SMI1 / KNR4 family</fullName>
    </submittedName>
</protein>
<evidence type="ECO:0000259" key="1">
    <source>
        <dbReference type="Pfam" id="PF09346"/>
    </source>
</evidence>
<dbReference type="InterPro" id="IPR018958">
    <property type="entry name" value="Knr4/Smi1-like_dom"/>
</dbReference>
<sequence>MKEIIEILTEIENTKDCTVSKLERPIKKLPFELPKDLEYYLKNYSSIVLFQNADYSIKIVGVSEFKRANPVIVGEEAEDDISHNWYIIADDNNSQYITIDLTKDKLGYCYDSFWDRHGVVGEQAVIAQSFTELLERLYNSKGQSWYWIDSNFQSYGDAYDD</sequence>